<dbReference type="GO" id="GO:0000428">
    <property type="term" value="C:DNA-directed RNA polymerase complex"/>
    <property type="evidence" value="ECO:0007669"/>
    <property type="project" value="UniProtKB-KW"/>
</dbReference>
<dbReference type="InterPro" id="IPR036388">
    <property type="entry name" value="WH-like_DNA-bd_sf"/>
</dbReference>
<evidence type="ECO:0000259" key="6">
    <source>
        <dbReference type="Pfam" id="PF04542"/>
    </source>
</evidence>
<dbReference type="SUPFAM" id="SSF88946">
    <property type="entry name" value="Sigma2 domain of RNA polymerase sigma factors"/>
    <property type="match status" value="1"/>
</dbReference>
<dbReference type="InterPro" id="IPR039425">
    <property type="entry name" value="RNA_pol_sigma-70-like"/>
</dbReference>
<name>A0A3G9IFF8_9ACTN</name>
<evidence type="ECO:0000313" key="8">
    <source>
        <dbReference type="EMBL" id="BBH17780.1"/>
    </source>
</evidence>
<comment type="similarity">
    <text evidence="1">Belongs to the sigma-70 factor family. ECF subfamily.</text>
</comment>
<dbReference type="AlphaFoldDB" id="A0A3G9IFF8"/>
<dbReference type="Pfam" id="PF08281">
    <property type="entry name" value="Sigma70_r4_2"/>
    <property type="match status" value="1"/>
</dbReference>
<dbReference type="PANTHER" id="PTHR43133:SF8">
    <property type="entry name" value="RNA POLYMERASE SIGMA FACTOR HI_1459-RELATED"/>
    <property type="match status" value="1"/>
</dbReference>
<dbReference type="RefSeq" id="WP_125569180.1">
    <property type="nucleotide sequence ID" value="NZ_AP019307.1"/>
</dbReference>
<dbReference type="KEGG" id="nbe:Back2_20670"/>
<dbReference type="PANTHER" id="PTHR43133">
    <property type="entry name" value="RNA POLYMERASE ECF-TYPE SIGMA FACTO"/>
    <property type="match status" value="1"/>
</dbReference>
<evidence type="ECO:0000313" key="9">
    <source>
        <dbReference type="Proteomes" id="UP000271573"/>
    </source>
</evidence>
<dbReference type="GO" id="GO:0016987">
    <property type="term" value="F:sigma factor activity"/>
    <property type="evidence" value="ECO:0007669"/>
    <property type="project" value="UniProtKB-KW"/>
</dbReference>
<reference evidence="8 9" key="1">
    <citation type="submission" date="2018-11" db="EMBL/GenBank/DDBJ databases">
        <title>Complete genome sequence of Nocardioides baekrokdamisoli strain KCTC 39748.</title>
        <authorList>
            <person name="Kang S.W."/>
            <person name="Lee K.C."/>
            <person name="Kim K.K."/>
            <person name="Kim J.S."/>
            <person name="Kim D.S."/>
            <person name="Ko S.H."/>
            <person name="Yang S.H."/>
            <person name="Shin Y.K."/>
            <person name="Lee J.S."/>
        </authorList>
    </citation>
    <scope>NUCLEOTIDE SEQUENCE [LARGE SCALE GENOMIC DNA]</scope>
    <source>
        <strain evidence="8 9">KCTC 39748</strain>
    </source>
</reference>
<dbReference type="Proteomes" id="UP000271573">
    <property type="component" value="Chromosome"/>
</dbReference>
<dbReference type="GO" id="GO:0003677">
    <property type="term" value="F:DNA binding"/>
    <property type="evidence" value="ECO:0007669"/>
    <property type="project" value="UniProtKB-KW"/>
</dbReference>
<evidence type="ECO:0000256" key="2">
    <source>
        <dbReference type="ARBA" id="ARBA00023015"/>
    </source>
</evidence>
<keyword evidence="3" id="KW-0731">Sigma factor</keyword>
<evidence type="ECO:0000256" key="4">
    <source>
        <dbReference type="ARBA" id="ARBA00023125"/>
    </source>
</evidence>
<dbReference type="Gene3D" id="1.10.1740.10">
    <property type="match status" value="1"/>
</dbReference>
<keyword evidence="8" id="KW-0240">DNA-directed RNA polymerase</keyword>
<evidence type="ECO:0000256" key="1">
    <source>
        <dbReference type="ARBA" id="ARBA00010641"/>
    </source>
</evidence>
<evidence type="ECO:0000256" key="3">
    <source>
        <dbReference type="ARBA" id="ARBA00023082"/>
    </source>
</evidence>
<keyword evidence="4" id="KW-0238">DNA-binding</keyword>
<dbReference type="SUPFAM" id="SSF88659">
    <property type="entry name" value="Sigma3 and sigma4 domains of RNA polymerase sigma factors"/>
    <property type="match status" value="1"/>
</dbReference>
<feature type="domain" description="RNA polymerase sigma-70 region 2" evidence="6">
    <location>
        <begin position="33"/>
        <end position="99"/>
    </location>
</feature>
<evidence type="ECO:0000259" key="7">
    <source>
        <dbReference type="Pfam" id="PF08281"/>
    </source>
</evidence>
<proteinExistence type="inferred from homology"/>
<keyword evidence="5" id="KW-0804">Transcription</keyword>
<dbReference type="EMBL" id="AP019307">
    <property type="protein sequence ID" value="BBH17780.1"/>
    <property type="molecule type" value="Genomic_DNA"/>
</dbReference>
<dbReference type="InterPro" id="IPR007627">
    <property type="entry name" value="RNA_pol_sigma70_r2"/>
</dbReference>
<dbReference type="InterPro" id="IPR013324">
    <property type="entry name" value="RNA_pol_sigma_r3/r4-like"/>
</dbReference>
<dbReference type="GO" id="GO:0006352">
    <property type="term" value="P:DNA-templated transcription initiation"/>
    <property type="evidence" value="ECO:0007669"/>
    <property type="project" value="InterPro"/>
</dbReference>
<keyword evidence="9" id="KW-1185">Reference proteome</keyword>
<dbReference type="InterPro" id="IPR013325">
    <property type="entry name" value="RNA_pol_sigma_r2"/>
</dbReference>
<keyword evidence="2" id="KW-0805">Transcription regulation</keyword>
<feature type="domain" description="RNA polymerase sigma factor 70 region 4 type 2" evidence="7">
    <location>
        <begin position="129"/>
        <end position="178"/>
    </location>
</feature>
<dbReference type="NCBIfam" id="TIGR02937">
    <property type="entry name" value="sigma70-ECF"/>
    <property type="match status" value="1"/>
</dbReference>
<dbReference type="OrthoDB" id="5518337at2"/>
<dbReference type="Gene3D" id="1.10.10.10">
    <property type="entry name" value="Winged helix-like DNA-binding domain superfamily/Winged helix DNA-binding domain"/>
    <property type="match status" value="1"/>
</dbReference>
<accession>A0A3G9IFF8</accession>
<dbReference type="InterPro" id="IPR014284">
    <property type="entry name" value="RNA_pol_sigma-70_dom"/>
</dbReference>
<evidence type="ECO:0000256" key="5">
    <source>
        <dbReference type="ARBA" id="ARBA00023163"/>
    </source>
</evidence>
<sequence>MHKQGVNAPSESSAPDSELLLRSRTDADAFSLIYQRHSVAVHMFLARRLGRDAANDLLSEVFLRALEARHRTRPHESGSALPWLYGIARNMVRTHVRASKVRPIDDPSPPFDWGAVDSRLDADAMSAELRIAIGALTDLEREVLLLVSWEQLPIGEVAAVLGISANAARQRLHRARARAAAALAAVTHPFQNQEN</sequence>
<organism evidence="8 9">
    <name type="scientific">Nocardioides baekrokdamisoli</name>
    <dbReference type="NCBI Taxonomy" id="1804624"/>
    <lineage>
        <taxon>Bacteria</taxon>
        <taxon>Bacillati</taxon>
        <taxon>Actinomycetota</taxon>
        <taxon>Actinomycetes</taxon>
        <taxon>Propionibacteriales</taxon>
        <taxon>Nocardioidaceae</taxon>
        <taxon>Nocardioides</taxon>
    </lineage>
</organism>
<dbReference type="Pfam" id="PF04542">
    <property type="entry name" value="Sigma70_r2"/>
    <property type="match status" value="1"/>
</dbReference>
<gene>
    <name evidence="8" type="primary">rpoE_2</name>
    <name evidence="8" type="ORF">Back2_20670</name>
</gene>
<protein>
    <submittedName>
        <fullName evidence="8">DNA-directed RNA polymerase sigma-70 factor</fullName>
    </submittedName>
</protein>
<dbReference type="InterPro" id="IPR013249">
    <property type="entry name" value="RNA_pol_sigma70_r4_t2"/>
</dbReference>